<evidence type="ECO:0008006" key="4">
    <source>
        <dbReference type="Google" id="ProtNLM"/>
    </source>
</evidence>
<dbReference type="PROSITE" id="PS51257">
    <property type="entry name" value="PROKAR_LIPOPROTEIN"/>
    <property type="match status" value="1"/>
</dbReference>
<keyword evidence="1" id="KW-0732">Signal</keyword>
<feature type="chain" id="PRO_5044397645" description="4Fe-4S ferredoxin-type domain-containing protein" evidence="1">
    <location>
        <begin position="21"/>
        <end position="222"/>
    </location>
</feature>
<protein>
    <recommendedName>
        <fullName evidence="4">4Fe-4S ferredoxin-type domain-containing protein</fullName>
    </recommendedName>
</protein>
<sequence>MKLKKLAAMMAAAAMVFSLAACGGKSNTVESKSVENAAEETMTVDKDKKEILMLCEVNGTYFTEPTRHGIVYKGGSNGEKAVLRGLADEKEFYQALLDIGAKAGDNLTAADMKAGPDNGKSVDGDKLDVFVKWDGQDEIPFRDIIQCTEDYTMDLRFGGNIESAKENNTGCVLCLDSCATGIVSDAAWPTGTTQNDIAKFYGDKDVLPEDGTRVTVIFRLAK</sequence>
<evidence type="ECO:0000313" key="3">
    <source>
        <dbReference type="Proteomes" id="UP000284543"/>
    </source>
</evidence>
<feature type="signal peptide" evidence="1">
    <location>
        <begin position="1"/>
        <end position="20"/>
    </location>
</feature>
<dbReference type="AlphaFoldDB" id="A0A412Z228"/>
<dbReference type="EMBL" id="QRZM01000008">
    <property type="protein sequence ID" value="RGV73964.1"/>
    <property type="molecule type" value="Genomic_DNA"/>
</dbReference>
<organism evidence="2 3">
    <name type="scientific">Enterocloster bolteae</name>
    <dbReference type="NCBI Taxonomy" id="208479"/>
    <lineage>
        <taxon>Bacteria</taxon>
        <taxon>Bacillati</taxon>
        <taxon>Bacillota</taxon>
        <taxon>Clostridia</taxon>
        <taxon>Lachnospirales</taxon>
        <taxon>Lachnospiraceae</taxon>
        <taxon>Enterocloster</taxon>
    </lineage>
</organism>
<accession>A0A412Z228</accession>
<evidence type="ECO:0000313" key="2">
    <source>
        <dbReference type="EMBL" id="RGV73964.1"/>
    </source>
</evidence>
<evidence type="ECO:0000256" key="1">
    <source>
        <dbReference type="SAM" id="SignalP"/>
    </source>
</evidence>
<dbReference type="RefSeq" id="WP_002571300.1">
    <property type="nucleotide sequence ID" value="NZ_CAJJYR010000023.1"/>
</dbReference>
<dbReference type="NCBIfam" id="NF040466">
    <property type="entry name" value="ydjY_domain"/>
    <property type="match status" value="1"/>
</dbReference>
<gene>
    <name evidence="2" type="ORF">DWW02_18355</name>
</gene>
<dbReference type="InterPro" id="IPR047750">
    <property type="entry name" value="YdjY-like"/>
</dbReference>
<reference evidence="2 3" key="1">
    <citation type="submission" date="2018-08" db="EMBL/GenBank/DDBJ databases">
        <title>A genome reference for cultivated species of the human gut microbiota.</title>
        <authorList>
            <person name="Zou Y."/>
            <person name="Xue W."/>
            <person name="Luo G."/>
        </authorList>
    </citation>
    <scope>NUCLEOTIDE SEQUENCE [LARGE SCALE GENOMIC DNA]</scope>
    <source>
        <strain evidence="2 3">AF14-18</strain>
    </source>
</reference>
<dbReference type="Proteomes" id="UP000284543">
    <property type="component" value="Unassembled WGS sequence"/>
</dbReference>
<comment type="caution">
    <text evidence="2">The sequence shown here is derived from an EMBL/GenBank/DDBJ whole genome shotgun (WGS) entry which is preliminary data.</text>
</comment>
<name>A0A412Z228_9FIRM</name>
<proteinExistence type="predicted"/>